<dbReference type="PANTHER" id="PTHR14659:SF1">
    <property type="entry name" value="ALPHA- AND GAMMA-ADAPTIN-BINDING PROTEIN P34"/>
    <property type="match status" value="1"/>
</dbReference>
<dbReference type="Gene3D" id="3.40.50.11960">
    <property type="match status" value="1"/>
</dbReference>
<dbReference type="PANTHER" id="PTHR14659">
    <property type="entry name" value="ALPHA- AND GAMMA-ADAPTIN-BINDING PROTEIN P34"/>
    <property type="match status" value="1"/>
</dbReference>
<dbReference type="InterPro" id="IPR019341">
    <property type="entry name" value="Alpha/Gamma-adaptin-bd_p34"/>
</dbReference>
<proteinExistence type="predicted"/>
<name>G5AUU3_HETGA</name>
<gene>
    <name evidence="1" type="ORF">GW7_08443</name>
</gene>
<feature type="non-terminal residue" evidence="1">
    <location>
        <position position="1"/>
    </location>
</feature>
<reference evidence="1 2" key="1">
    <citation type="journal article" date="2011" name="Nature">
        <title>Genome sequencing reveals insights into physiology and longevity of the naked mole rat.</title>
        <authorList>
            <person name="Kim E.B."/>
            <person name="Fang X."/>
            <person name="Fushan A.A."/>
            <person name="Huang Z."/>
            <person name="Lobanov A.V."/>
            <person name="Han L."/>
            <person name="Marino S.M."/>
            <person name="Sun X."/>
            <person name="Turanov A.A."/>
            <person name="Yang P."/>
            <person name="Yim S.H."/>
            <person name="Zhao X."/>
            <person name="Kasaikina M.V."/>
            <person name="Stoletzki N."/>
            <person name="Peng C."/>
            <person name="Polak P."/>
            <person name="Xiong Z."/>
            <person name="Kiezun A."/>
            <person name="Zhu Y."/>
            <person name="Chen Y."/>
            <person name="Kryukov G.V."/>
            <person name="Zhang Q."/>
            <person name="Peshkin L."/>
            <person name="Yang L."/>
            <person name="Bronson R.T."/>
            <person name="Buffenstein R."/>
            <person name="Wang B."/>
            <person name="Han C."/>
            <person name="Li Q."/>
            <person name="Chen L."/>
            <person name="Zhao W."/>
            <person name="Sunyaev S.R."/>
            <person name="Park T.J."/>
            <person name="Zhang G."/>
            <person name="Wang J."/>
            <person name="Gladyshev V.N."/>
        </authorList>
    </citation>
    <scope>NUCLEOTIDE SEQUENCE [LARGE SCALE GENOMIC DNA]</scope>
</reference>
<sequence>ALVTSCCSTFSGDPLVQHNLGTENLLVEVTSKDTVRFYPWTIDNKYYSVDINLCVVSNKFLVTPETADSVQAFVVYFDSSQESGFDSVSWWLPLVEAWIPEVMILICDRVFEDRVSRQKTQEWCIKHAFELVELSPEEFPEEEDDFPESTGVKQIVQALNANVWSNVVM</sequence>
<dbReference type="AlphaFoldDB" id="G5AUU3"/>
<dbReference type="Proteomes" id="UP000006813">
    <property type="component" value="Unassembled WGS sequence"/>
</dbReference>
<evidence type="ECO:0000313" key="2">
    <source>
        <dbReference type="Proteomes" id="UP000006813"/>
    </source>
</evidence>
<organism evidence="1 2">
    <name type="scientific">Heterocephalus glaber</name>
    <name type="common">Naked mole rat</name>
    <dbReference type="NCBI Taxonomy" id="10181"/>
    <lineage>
        <taxon>Eukaryota</taxon>
        <taxon>Metazoa</taxon>
        <taxon>Chordata</taxon>
        <taxon>Craniata</taxon>
        <taxon>Vertebrata</taxon>
        <taxon>Euteleostomi</taxon>
        <taxon>Mammalia</taxon>
        <taxon>Eutheria</taxon>
        <taxon>Euarchontoglires</taxon>
        <taxon>Glires</taxon>
        <taxon>Rodentia</taxon>
        <taxon>Hystricomorpha</taxon>
        <taxon>Bathyergidae</taxon>
        <taxon>Heterocephalus</taxon>
    </lineage>
</organism>
<accession>G5AUU3</accession>
<dbReference type="InParanoid" id="G5AUU3"/>
<dbReference type="EMBL" id="JH167040">
    <property type="protein sequence ID" value="EHB00804.1"/>
    <property type="molecule type" value="Genomic_DNA"/>
</dbReference>
<evidence type="ECO:0000313" key="1">
    <source>
        <dbReference type="EMBL" id="EHB00804.1"/>
    </source>
</evidence>
<protein>
    <submittedName>
        <fullName evidence="1">Alpha-and gamma-adaptin-binding protein p34</fullName>
    </submittedName>
</protein>
<dbReference type="STRING" id="10181.G5AUU3"/>